<dbReference type="PhylomeDB" id="Q55809"/>
<keyword evidence="1 4" id="KW-0489">Methyltransferase</keyword>
<dbReference type="SUPFAM" id="SSF53335">
    <property type="entry name" value="S-adenosyl-L-methionine-dependent methyltransferases"/>
    <property type="match status" value="1"/>
</dbReference>
<reference evidence="7 8" key="1">
    <citation type="journal article" date="1995" name="DNA Res.">
        <title>Sequence analysis of the genome of the unicellular cyanobacterium Synechocystis sp. strain PCC6803. I. Sequence features in the 1 Mb region from map positions 64% to 92% of the genome.</title>
        <authorList>
            <person name="Kaneko T."/>
            <person name="Tanaka A."/>
            <person name="Sato S."/>
            <person name="Kotani H."/>
            <person name="Sazuka T."/>
            <person name="Miyajima N."/>
            <person name="Sugiura M."/>
            <person name="Tabata S."/>
        </authorList>
    </citation>
    <scope>NUCLEOTIDE SEQUENCE [LARGE SCALE GENOMIC DNA]</scope>
    <source>
        <strain evidence="8">ATCC 27184 / PCC 6803 / Kazusa</strain>
    </source>
</reference>
<keyword evidence="5" id="KW-0732">Signal</keyword>
<keyword evidence="8" id="KW-1185">Reference proteome</keyword>
<evidence type="ECO:0000256" key="3">
    <source>
        <dbReference type="ARBA" id="ARBA00022691"/>
    </source>
</evidence>
<dbReference type="InParanoid" id="Q55809"/>
<reference evidence="7 8" key="2">
    <citation type="journal article" date="1996" name="DNA Res.">
        <title>Sequence analysis of the genome of the unicellular cyanobacterium Synechocystis sp. strain PCC6803. II. Sequence determination of the entire genome and assignment of potential protein-coding regions.</title>
        <authorList>
            <person name="Kaneko T."/>
            <person name="Sato S."/>
            <person name="Kotani H."/>
            <person name="Tanaka A."/>
            <person name="Asamizu E."/>
            <person name="Nakamura Y."/>
            <person name="Miyajima N."/>
            <person name="Hirosawa M."/>
            <person name="Sugiura M."/>
            <person name="Sasamoto S."/>
            <person name="Kimura T."/>
            <person name="Hosouchi T."/>
            <person name="Matsuno A."/>
            <person name="Muraki A."/>
            <person name="Nakazaki N."/>
            <person name="Naruo K."/>
            <person name="Okumura S."/>
            <person name="Shimpo S."/>
            <person name="Takeuchi C."/>
            <person name="Wada T."/>
            <person name="Watanabe A."/>
            <person name="Yamada M."/>
            <person name="Yasuda M."/>
            <person name="Tabata S."/>
        </authorList>
    </citation>
    <scope>NUCLEOTIDE SEQUENCE [LARGE SCALE GENOMIC DNA]</scope>
    <source>
        <strain evidence="8">ATCC 27184 / PCC 6803 / Kazusa</strain>
    </source>
</reference>
<feature type="chain" id="PRO_5004250541" evidence="5">
    <location>
        <begin position="33"/>
        <end position="317"/>
    </location>
</feature>
<feature type="region of interest" description="SAM motif III" evidence="4">
    <location>
        <begin position="188"/>
        <end position="197"/>
    </location>
</feature>
<sequence>MVYHVRPKHALFLAFYCYFSLLTMASATIASADLYEKIKNFYDDSSGLWEDVWGEHMHHGYYGPHGTYRIDRRQAQIDLIKELLAWAVPQNSAKPRKILDLGCGIGGSSLYLAQQHQAEVMGASLSPVQVERAGERARALGLGSTCQFQVANALDLPFASDSFDWVWSLESGEHMPNKAQFLQEAWRVLKPGGRLILATWCHRPIDPGNGPLTADERRHLQAIYDVYCLPYVVSLPDYEAIARECGFGEIKTADWSVAVAPFWDRVIESAFDPRVLWALGQAGPKIINAALCLRLMKWGYERGLVRFGLLTGIKPLV</sequence>
<dbReference type="InterPro" id="IPR050447">
    <property type="entry name" value="Erg6_SMT_methyltransf"/>
</dbReference>
<feature type="signal peptide" evidence="5">
    <location>
        <begin position="1"/>
        <end position="32"/>
    </location>
</feature>
<dbReference type="Gene3D" id="3.40.50.150">
    <property type="entry name" value="Vaccinia Virus protein VP39"/>
    <property type="match status" value="1"/>
</dbReference>
<dbReference type="CDD" id="cd02440">
    <property type="entry name" value="AdoMet_MTases"/>
    <property type="match status" value="1"/>
</dbReference>
<dbReference type="STRING" id="1148.gene:10500066"/>
<dbReference type="IntAct" id="Q55809">
    <property type="interactions" value="1"/>
</dbReference>
<dbReference type="BioCyc" id="MetaCyc:MONOMER-13903"/>
<feature type="region of interest" description="SAM motif I" evidence="4">
    <location>
        <begin position="98"/>
        <end position="107"/>
    </location>
</feature>
<dbReference type="PIR" id="S76618">
    <property type="entry name" value="S76618"/>
</dbReference>
<dbReference type="EMBL" id="BA000022">
    <property type="protein sequence ID" value="BAA10562.1"/>
    <property type="molecule type" value="Genomic_DNA"/>
</dbReference>
<proteinExistence type="inferred from homology"/>
<dbReference type="Proteomes" id="UP000001425">
    <property type="component" value="Chromosome"/>
</dbReference>
<keyword evidence="2 4" id="KW-0808">Transferase</keyword>
<comment type="similarity">
    <text evidence="4">Belongs to the class I-like SAM-binding methyltransferase superfamily. gTMT family.</text>
</comment>
<keyword evidence="3 4" id="KW-0949">S-adenosyl-L-methionine</keyword>
<dbReference type="PROSITE" id="PS51581">
    <property type="entry name" value="SAM_GTMT"/>
    <property type="match status" value="1"/>
</dbReference>
<feature type="region of interest" description="SAM motif II" evidence="4">
    <location>
        <begin position="161"/>
        <end position="169"/>
    </location>
</feature>
<protein>
    <submittedName>
        <fullName evidence="7">Delta(24)-sterol C-methyltransferase</fullName>
    </submittedName>
</protein>
<dbReference type="PaxDb" id="1148-1001725"/>
<dbReference type="KEGG" id="syn:slr0089"/>
<dbReference type="PANTHER" id="PTHR44068:SF11">
    <property type="entry name" value="GERANYL DIPHOSPHATE 2-C-METHYLTRANSFERASE"/>
    <property type="match status" value="1"/>
</dbReference>
<dbReference type="GO" id="GO:0032259">
    <property type="term" value="P:methylation"/>
    <property type="evidence" value="ECO:0007669"/>
    <property type="project" value="UniProtKB-UniRule"/>
</dbReference>
<dbReference type="InterPro" id="IPR029063">
    <property type="entry name" value="SAM-dependent_MTases_sf"/>
</dbReference>
<gene>
    <name evidence="7" type="primary">erg6</name>
</gene>
<dbReference type="GO" id="GO:0008757">
    <property type="term" value="F:S-adenosylmethionine-dependent methyltransferase activity"/>
    <property type="evidence" value="ECO:0007669"/>
    <property type="project" value="InterPro"/>
</dbReference>
<dbReference type="InterPro" id="IPR013216">
    <property type="entry name" value="Methyltransf_11"/>
</dbReference>
<evidence type="ECO:0000256" key="2">
    <source>
        <dbReference type="ARBA" id="ARBA00022679"/>
    </source>
</evidence>
<accession>Q55809</accession>
<dbReference type="AlphaFoldDB" id="Q55809"/>
<dbReference type="EnsemblBacteria" id="BAA10562">
    <property type="protein sequence ID" value="BAA10562"/>
    <property type="gene ID" value="BAA10562"/>
</dbReference>
<name>Q55809_SYNY3</name>
<evidence type="ECO:0000313" key="7">
    <source>
        <dbReference type="EMBL" id="BAA10562.1"/>
    </source>
</evidence>
<organism evidence="7 8">
    <name type="scientific">Synechocystis sp. (strain ATCC 27184 / PCC 6803 / Kazusa)</name>
    <dbReference type="NCBI Taxonomy" id="1111708"/>
    <lineage>
        <taxon>Bacteria</taxon>
        <taxon>Bacillati</taxon>
        <taxon>Cyanobacteriota</taxon>
        <taxon>Cyanophyceae</taxon>
        <taxon>Synechococcales</taxon>
        <taxon>Merismopediaceae</taxon>
        <taxon>Synechocystis</taxon>
    </lineage>
</organism>
<dbReference type="InterPro" id="IPR025774">
    <property type="entry name" value="PiNMT-like"/>
</dbReference>
<dbReference type="Pfam" id="PF08241">
    <property type="entry name" value="Methyltransf_11"/>
    <property type="match status" value="1"/>
</dbReference>
<dbReference type="eggNOG" id="COG2226">
    <property type="taxonomic scope" value="Bacteria"/>
</dbReference>
<evidence type="ECO:0000256" key="4">
    <source>
        <dbReference type="PROSITE-ProRule" id="PRU00914"/>
    </source>
</evidence>
<dbReference type="PANTHER" id="PTHR44068">
    <property type="entry name" value="ZGC:194242"/>
    <property type="match status" value="1"/>
</dbReference>
<evidence type="ECO:0000259" key="6">
    <source>
        <dbReference type="Pfam" id="PF08241"/>
    </source>
</evidence>
<feature type="domain" description="Methyltransferase type 11" evidence="6">
    <location>
        <begin position="99"/>
        <end position="197"/>
    </location>
</feature>
<evidence type="ECO:0000313" key="8">
    <source>
        <dbReference type="Proteomes" id="UP000001425"/>
    </source>
</evidence>
<evidence type="ECO:0000256" key="5">
    <source>
        <dbReference type="SAM" id="SignalP"/>
    </source>
</evidence>
<evidence type="ECO:0000256" key="1">
    <source>
        <dbReference type="ARBA" id="ARBA00022603"/>
    </source>
</evidence>